<sequence length="161" mass="17760">MEAAVNIVLSGTSIRKAAEQLDLNYKTLGRYVKLQQKNGTLEGASFGRNWMQHCPLTPQLQLAQKGQKRVGSIVSQEKGVTVTRCGAISATGNSIPPFLVFPRVNVQKHWTLSAPPGTVCEGHPKASGWMTTENFLGFLRHFVKHTRQSEDLPVLLIFFDG</sequence>
<evidence type="ECO:0000259" key="2">
    <source>
        <dbReference type="Pfam" id="PF05225"/>
    </source>
</evidence>
<dbReference type="Pfam" id="PF03184">
    <property type="entry name" value="DDE_1"/>
    <property type="match status" value="1"/>
</dbReference>
<dbReference type="Proteomes" id="UP000762676">
    <property type="component" value="Unassembled WGS sequence"/>
</dbReference>
<gene>
    <name evidence="3" type="ORF">ElyMa_000902700</name>
</gene>
<evidence type="ECO:0000313" key="4">
    <source>
        <dbReference type="Proteomes" id="UP000762676"/>
    </source>
</evidence>
<dbReference type="InterPro" id="IPR004875">
    <property type="entry name" value="DDE_SF_endonuclease_dom"/>
</dbReference>
<dbReference type="Pfam" id="PF05225">
    <property type="entry name" value="HTH_psq"/>
    <property type="match status" value="1"/>
</dbReference>
<name>A0AAV4HB42_9GAST</name>
<dbReference type="InterPro" id="IPR007889">
    <property type="entry name" value="HTH_Psq"/>
</dbReference>
<protein>
    <submittedName>
        <fullName evidence="3">Transposase</fullName>
    </submittedName>
</protein>
<feature type="domain" description="HTH psq-type" evidence="2">
    <location>
        <begin position="1"/>
        <end position="34"/>
    </location>
</feature>
<accession>A0AAV4HB42</accession>
<proteinExistence type="predicted"/>
<keyword evidence="4" id="KW-1185">Reference proteome</keyword>
<evidence type="ECO:0000313" key="3">
    <source>
        <dbReference type="EMBL" id="GFR93815.1"/>
    </source>
</evidence>
<dbReference type="EMBL" id="BMAT01001854">
    <property type="protein sequence ID" value="GFR93815.1"/>
    <property type="molecule type" value="Genomic_DNA"/>
</dbReference>
<dbReference type="AlphaFoldDB" id="A0AAV4HB42"/>
<reference evidence="3 4" key="1">
    <citation type="journal article" date="2021" name="Elife">
        <title>Chloroplast acquisition without the gene transfer in kleptoplastic sea slugs, Plakobranchus ocellatus.</title>
        <authorList>
            <person name="Maeda T."/>
            <person name="Takahashi S."/>
            <person name="Yoshida T."/>
            <person name="Shimamura S."/>
            <person name="Takaki Y."/>
            <person name="Nagai Y."/>
            <person name="Toyoda A."/>
            <person name="Suzuki Y."/>
            <person name="Arimoto A."/>
            <person name="Ishii H."/>
            <person name="Satoh N."/>
            <person name="Nishiyama T."/>
            <person name="Hasebe M."/>
            <person name="Maruyama T."/>
            <person name="Minagawa J."/>
            <person name="Obokata J."/>
            <person name="Shigenobu S."/>
        </authorList>
    </citation>
    <scope>NUCLEOTIDE SEQUENCE [LARGE SCALE GENOMIC DNA]</scope>
</reference>
<organism evidence="3 4">
    <name type="scientific">Elysia marginata</name>
    <dbReference type="NCBI Taxonomy" id="1093978"/>
    <lineage>
        <taxon>Eukaryota</taxon>
        <taxon>Metazoa</taxon>
        <taxon>Spiralia</taxon>
        <taxon>Lophotrochozoa</taxon>
        <taxon>Mollusca</taxon>
        <taxon>Gastropoda</taxon>
        <taxon>Heterobranchia</taxon>
        <taxon>Euthyneura</taxon>
        <taxon>Panpulmonata</taxon>
        <taxon>Sacoglossa</taxon>
        <taxon>Placobranchoidea</taxon>
        <taxon>Plakobranchidae</taxon>
        <taxon>Elysia</taxon>
    </lineage>
</organism>
<evidence type="ECO:0000259" key="1">
    <source>
        <dbReference type="Pfam" id="PF03184"/>
    </source>
</evidence>
<comment type="caution">
    <text evidence="3">The sequence shown here is derived from an EMBL/GenBank/DDBJ whole genome shotgun (WGS) entry which is preliminary data.</text>
</comment>
<dbReference type="GO" id="GO:0003677">
    <property type="term" value="F:DNA binding"/>
    <property type="evidence" value="ECO:0007669"/>
    <property type="project" value="InterPro"/>
</dbReference>
<feature type="domain" description="DDE-1" evidence="1">
    <location>
        <begin position="81"/>
        <end position="157"/>
    </location>
</feature>